<dbReference type="Pfam" id="PF01980">
    <property type="entry name" value="TrmO_N"/>
    <property type="match status" value="1"/>
</dbReference>
<evidence type="ECO:0000256" key="1">
    <source>
        <dbReference type="ARBA" id="ARBA00022691"/>
    </source>
</evidence>
<evidence type="ECO:0000259" key="3">
    <source>
        <dbReference type="PROSITE" id="PS51668"/>
    </source>
</evidence>
<comment type="similarity">
    <text evidence="2">Belongs to the tRNA methyltransferase O family.</text>
</comment>
<dbReference type="InterPro" id="IPR023370">
    <property type="entry name" value="TrmO-like_N"/>
</dbReference>
<dbReference type="EMBL" id="JAJAWG010000001">
    <property type="protein sequence ID" value="MCB5195128.1"/>
    <property type="molecule type" value="Genomic_DNA"/>
</dbReference>
<dbReference type="NCBIfam" id="TIGR00104">
    <property type="entry name" value="tRNA_TsaA"/>
    <property type="match status" value="1"/>
</dbReference>
<protein>
    <submittedName>
        <fullName evidence="4">tRNA (N6-threonylcarbamoyladenosine(37)-N6)-methyltransferase TrmO</fullName>
    </submittedName>
</protein>
<dbReference type="Proteomes" id="UP001198034">
    <property type="component" value="Unassembled WGS sequence"/>
</dbReference>
<dbReference type="PROSITE" id="PS01318">
    <property type="entry name" value="TSAA_1"/>
    <property type="match status" value="1"/>
</dbReference>
<keyword evidence="1" id="KW-0949">S-adenosyl-L-methionine</keyword>
<dbReference type="InterPro" id="IPR041369">
    <property type="entry name" value="TrmO_C"/>
</dbReference>
<reference evidence="4 5" key="1">
    <citation type="submission" date="2021-10" db="EMBL/GenBank/DDBJ databases">
        <authorList>
            <person name="Chen M."/>
        </authorList>
    </citation>
    <scope>NUCLEOTIDE SEQUENCE [LARGE SCALE GENOMIC DNA]</scope>
    <source>
        <strain evidence="4 5">H3-26</strain>
    </source>
</reference>
<organism evidence="4 5">
    <name type="scientific">Deefgea salmonis</name>
    <dbReference type="NCBI Taxonomy" id="2875502"/>
    <lineage>
        <taxon>Bacteria</taxon>
        <taxon>Pseudomonadati</taxon>
        <taxon>Pseudomonadota</taxon>
        <taxon>Betaproteobacteria</taxon>
        <taxon>Neisseriales</taxon>
        <taxon>Chitinibacteraceae</taxon>
        <taxon>Deefgea</taxon>
    </lineage>
</organism>
<proteinExistence type="inferred from homology"/>
<dbReference type="RefSeq" id="WP_226762933.1">
    <property type="nucleotide sequence ID" value="NZ_JAJAWG010000001.1"/>
</dbReference>
<evidence type="ECO:0000313" key="4">
    <source>
        <dbReference type="EMBL" id="MCB5195128.1"/>
    </source>
</evidence>
<dbReference type="Pfam" id="PF18389">
    <property type="entry name" value="TrmO_C"/>
    <property type="match status" value="1"/>
</dbReference>
<gene>
    <name evidence="4" type="primary">tsaA</name>
    <name evidence="4" type="ORF">LG219_02335</name>
</gene>
<dbReference type="PANTHER" id="PTHR12818:SF0">
    <property type="entry name" value="TRNA (ADENINE(37)-N6)-METHYLTRANSFERASE"/>
    <property type="match status" value="1"/>
</dbReference>
<feature type="domain" description="TsaA-like" evidence="3">
    <location>
        <begin position="25"/>
        <end position="164"/>
    </location>
</feature>
<dbReference type="SUPFAM" id="SSF118196">
    <property type="entry name" value="YaeB-like"/>
    <property type="match status" value="1"/>
</dbReference>
<dbReference type="PROSITE" id="PS51668">
    <property type="entry name" value="TSAA_2"/>
    <property type="match status" value="1"/>
</dbReference>
<dbReference type="InterPro" id="IPR023368">
    <property type="entry name" value="UPF0066_cons_site"/>
</dbReference>
<dbReference type="InterPro" id="IPR036413">
    <property type="entry name" value="YaeB-like_sf"/>
</dbReference>
<dbReference type="PANTHER" id="PTHR12818">
    <property type="entry name" value="TRNA (ADENINE(37)-N6)-METHYLTRANSFERASE"/>
    <property type="match status" value="1"/>
</dbReference>
<dbReference type="Gene3D" id="3.30.2310.10">
    <property type="entry name" value="YaeB-like"/>
    <property type="match status" value="1"/>
</dbReference>
<dbReference type="CDD" id="cd09281">
    <property type="entry name" value="UPF0066"/>
    <property type="match status" value="1"/>
</dbReference>
<dbReference type="InterPro" id="IPR036414">
    <property type="entry name" value="YaeB_N_sf"/>
</dbReference>
<dbReference type="InterPro" id="IPR040372">
    <property type="entry name" value="YaeB-like"/>
</dbReference>
<keyword evidence="5" id="KW-1185">Reference proteome</keyword>
<comment type="caution">
    <text evidence="4">The sequence shown here is derived from an EMBL/GenBank/DDBJ whole genome shotgun (WGS) entry which is preliminary data.</text>
</comment>
<name>A0ABS8BHF7_9NEIS</name>
<accession>A0ABS8BHF7</accession>
<dbReference type="Gene3D" id="2.40.30.70">
    <property type="entry name" value="YaeB-like"/>
    <property type="match status" value="1"/>
</dbReference>
<evidence type="ECO:0000256" key="2">
    <source>
        <dbReference type="ARBA" id="ARBA00033753"/>
    </source>
</evidence>
<sequence>MLTPANPVKPNSVNPNAVNPNQYTIEPIGLIRTPFVDKFGIPRQPSLAPHAIGTLKLVAPFNHADCVRGLDGFSHLWLSFIFHETLGRWSSTVRPPRLGGNEKVGVFASRSPFRPNSLGLSLVRLLDIDTQNGVTLRFSGVDLVDQTPIVDIKPYIPFIECQNDAQGGFVSGAPPTLNVAFSPSAQNQLAQLPAADSSALHALICEVLAQDPRPAYASDPYRSYGIKLYHYEIQWRCDGQTALVLSMEPR</sequence>
<evidence type="ECO:0000313" key="5">
    <source>
        <dbReference type="Proteomes" id="UP001198034"/>
    </source>
</evidence>